<gene>
    <name evidence="2" type="ORF">C2L97_19025</name>
</gene>
<evidence type="ECO:0000313" key="2">
    <source>
        <dbReference type="EMBL" id="AYB58101.1"/>
    </source>
</evidence>
<evidence type="ECO:0000259" key="1">
    <source>
        <dbReference type="Pfam" id="PF07791"/>
    </source>
</evidence>
<dbReference type="RefSeq" id="WP_014618842.1">
    <property type="nucleotide sequence ID" value="NZ_CDLS01000001.1"/>
</dbReference>
<proteinExistence type="predicted"/>
<reference evidence="2" key="1">
    <citation type="submission" date="2018-01" db="EMBL/GenBank/DDBJ databases">
        <title>Complete Genome Sequence of three strains from Ralstonia solanacearum ecotype Moko sequevar IIA-53 from Brazil.</title>
        <authorList>
            <person name="Silva J.R."/>
            <person name="Albuquerque G.M.R."/>
            <person name="Pais A.K.L."/>
            <person name="Silva A.M.F."/>
            <person name="Boiteux M.E.N.F."/>
            <person name="Souza E.B."/>
            <person name="Mariano R.L.R."/>
        </authorList>
    </citation>
    <scope>NUCLEOTIDE SEQUENCE [LARGE SCALE GENOMIC DNA]</scope>
    <source>
        <strain evidence="2">SFC</strain>
        <plasmid evidence="2">unnamed</plasmid>
    </source>
</reference>
<sequence>MNYFLLHHKHPEGGYIDGDVVFDPPLDTYYRVGEPLDVSGRIIVVTMDKAVRKLKTDFFLTTSGAFFASEAFAERLKRHQTNLQIVPAEACYASGKPTEKRYCLVHADHRLPAFDYQRSQYAGKGLALQRLERGESPDSFLAKGVQSIVIDEERAAGHHYFFLKNVALIDPIVSSELVHAIRDRVLNVPLESLST</sequence>
<organism evidence="2">
    <name type="scientific">Ralstonia solanacearum</name>
    <name type="common">Pseudomonas solanacearum</name>
    <dbReference type="NCBI Taxonomy" id="305"/>
    <lineage>
        <taxon>Bacteria</taxon>
        <taxon>Pseudomonadati</taxon>
        <taxon>Pseudomonadota</taxon>
        <taxon>Betaproteobacteria</taxon>
        <taxon>Burkholderiales</taxon>
        <taxon>Burkholderiaceae</taxon>
        <taxon>Ralstonia</taxon>
        <taxon>Ralstonia solanacearum species complex</taxon>
    </lineage>
</organism>
<protein>
    <recommendedName>
        <fullName evidence="1">Immunity MXAN-0049 protein domain-containing protein</fullName>
    </recommendedName>
</protein>
<dbReference type="Pfam" id="PF07791">
    <property type="entry name" value="Imm11"/>
    <property type="match status" value="1"/>
</dbReference>
<dbReference type="GeneID" id="61364272"/>
<name>A0A5H2PQS8_RALSL</name>
<dbReference type="AlphaFoldDB" id="A0A5H2PQS8"/>
<geneLocation type="plasmid" evidence="2">
    <name>unnamed</name>
</geneLocation>
<feature type="domain" description="Immunity MXAN-0049 protein" evidence="1">
    <location>
        <begin position="44"/>
        <end position="184"/>
    </location>
</feature>
<dbReference type="InterPro" id="IPR012433">
    <property type="entry name" value="Imm11"/>
</dbReference>
<keyword evidence="2" id="KW-0614">Plasmid</keyword>
<dbReference type="EMBL" id="CP026093">
    <property type="protein sequence ID" value="AYB58101.1"/>
    <property type="molecule type" value="Genomic_DNA"/>
</dbReference>
<accession>A0A5H2PQS8</accession>